<dbReference type="InterPro" id="IPR048959">
    <property type="entry name" value="ARMC9_ARM_dom"/>
</dbReference>
<dbReference type="Proteomes" id="UP001209878">
    <property type="component" value="Unassembled WGS sequence"/>
</dbReference>
<feature type="domain" description="ARMC9 CTLH-like" evidence="9">
    <location>
        <begin position="57"/>
        <end position="187"/>
    </location>
</feature>
<dbReference type="GO" id="GO:0005814">
    <property type="term" value="C:centriole"/>
    <property type="evidence" value="ECO:0007669"/>
    <property type="project" value="UniProtKB-SubCell"/>
</dbReference>
<evidence type="ECO:0000256" key="1">
    <source>
        <dbReference type="ARBA" id="ARBA00004114"/>
    </source>
</evidence>
<dbReference type="Pfam" id="PF21050">
    <property type="entry name" value="ARMC9_ARM"/>
    <property type="match status" value="1"/>
</dbReference>
<dbReference type="PROSITE" id="PS50896">
    <property type="entry name" value="LISH"/>
    <property type="match status" value="1"/>
</dbReference>
<dbReference type="GO" id="GO:0097542">
    <property type="term" value="C:ciliary tip"/>
    <property type="evidence" value="ECO:0007669"/>
    <property type="project" value="TreeGrafter"/>
</dbReference>
<dbReference type="InterPro" id="IPR056327">
    <property type="entry name" value="ARMC9_CTLH-like_dom"/>
</dbReference>
<proteinExistence type="predicted"/>
<evidence type="ECO:0000259" key="9">
    <source>
        <dbReference type="Pfam" id="PF23138"/>
    </source>
</evidence>
<evidence type="ECO:0000256" key="3">
    <source>
        <dbReference type="ARBA" id="ARBA00021146"/>
    </source>
</evidence>
<dbReference type="InterPro" id="IPR048957">
    <property type="entry name" value="ARMC9_LisH"/>
</dbReference>
<dbReference type="EMBL" id="JAODUO010000731">
    <property type="protein sequence ID" value="KAK2175425.1"/>
    <property type="molecule type" value="Genomic_DNA"/>
</dbReference>
<feature type="domain" description="LisH" evidence="8">
    <location>
        <begin position="447"/>
        <end position="566"/>
    </location>
</feature>
<dbReference type="InterPro" id="IPR016024">
    <property type="entry name" value="ARM-type_fold"/>
</dbReference>
<keyword evidence="5" id="KW-0970">Cilium biogenesis/degradation</keyword>
<evidence type="ECO:0000256" key="4">
    <source>
        <dbReference type="ARBA" id="ARBA00022490"/>
    </source>
</evidence>
<keyword evidence="11" id="KW-1185">Reference proteome</keyword>
<dbReference type="Pfam" id="PF21051">
    <property type="entry name" value="ARMC9_LisH"/>
    <property type="match status" value="1"/>
</dbReference>
<dbReference type="InterPro" id="IPR011989">
    <property type="entry name" value="ARM-like"/>
</dbReference>
<comment type="subcellular location">
    <subcellularLocation>
        <location evidence="2">Cytoplasm</location>
        <location evidence="2">Cytoskeleton</location>
        <location evidence="2">Cilium basal body</location>
    </subcellularLocation>
    <subcellularLocation>
        <location evidence="1">Cytoplasm</location>
        <location evidence="1">Cytoskeleton</location>
        <location evidence="1">Microtubule organizing center</location>
        <location evidence="1">Centrosome</location>
        <location evidence="1">Centriole</location>
    </subcellularLocation>
</comment>
<evidence type="ECO:0000256" key="5">
    <source>
        <dbReference type="ARBA" id="ARBA00022794"/>
    </source>
</evidence>
<keyword evidence="7" id="KW-0966">Cell projection</keyword>
<evidence type="ECO:0000313" key="11">
    <source>
        <dbReference type="Proteomes" id="UP001209878"/>
    </source>
</evidence>
<evidence type="ECO:0000256" key="2">
    <source>
        <dbReference type="ARBA" id="ARBA00004120"/>
    </source>
</evidence>
<keyword evidence="4" id="KW-0963">Cytoplasm</keyword>
<dbReference type="InterPro" id="IPR040369">
    <property type="entry name" value="ARMC9"/>
</dbReference>
<evidence type="ECO:0000259" key="8">
    <source>
        <dbReference type="Pfam" id="PF21050"/>
    </source>
</evidence>
<protein>
    <recommendedName>
        <fullName evidence="3">LisH domain-containing protein ARMC9</fullName>
    </recommendedName>
</protein>
<gene>
    <name evidence="10" type="ORF">NP493_733g00009</name>
</gene>
<dbReference type="Pfam" id="PF23138">
    <property type="entry name" value="CTLH_Armc9"/>
    <property type="match status" value="1"/>
</dbReference>
<dbReference type="AlphaFoldDB" id="A0AAD9KRB6"/>
<dbReference type="GO" id="GO:0060271">
    <property type="term" value="P:cilium assembly"/>
    <property type="evidence" value="ECO:0007669"/>
    <property type="project" value="InterPro"/>
</dbReference>
<dbReference type="SUPFAM" id="SSF48371">
    <property type="entry name" value="ARM repeat"/>
    <property type="match status" value="1"/>
</dbReference>
<dbReference type="Gene3D" id="1.25.10.10">
    <property type="entry name" value="Leucine-rich Repeat Variant"/>
    <property type="match status" value="1"/>
</dbReference>
<reference evidence="10" key="1">
    <citation type="journal article" date="2023" name="Mol. Biol. Evol.">
        <title>Third-Generation Sequencing Reveals the Adaptive Role of the Epigenome in Three Deep-Sea Polychaetes.</title>
        <authorList>
            <person name="Perez M."/>
            <person name="Aroh O."/>
            <person name="Sun Y."/>
            <person name="Lan Y."/>
            <person name="Juniper S.K."/>
            <person name="Young C.R."/>
            <person name="Angers B."/>
            <person name="Qian P.Y."/>
        </authorList>
    </citation>
    <scope>NUCLEOTIDE SEQUENCE</scope>
    <source>
        <strain evidence="10">R07B-5</strain>
    </source>
</reference>
<comment type="caution">
    <text evidence="10">The sequence shown here is derived from an EMBL/GenBank/DDBJ whole genome shotgun (WGS) entry which is preliminary data.</text>
</comment>
<evidence type="ECO:0000256" key="7">
    <source>
        <dbReference type="ARBA" id="ARBA00023273"/>
    </source>
</evidence>
<dbReference type="GO" id="GO:0036064">
    <property type="term" value="C:ciliary basal body"/>
    <property type="evidence" value="ECO:0007669"/>
    <property type="project" value="InterPro"/>
</dbReference>
<organism evidence="10 11">
    <name type="scientific">Ridgeia piscesae</name>
    <name type="common">Tubeworm</name>
    <dbReference type="NCBI Taxonomy" id="27915"/>
    <lineage>
        <taxon>Eukaryota</taxon>
        <taxon>Metazoa</taxon>
        <taxon>Spiralia</taxon>
        <taxon>Lophotrochozoa</taxon>
        <taxon>Annelida</taxon>
        <taxon>Polychaeta</taxon>
        <taxon>Sedentaria</taxon>
        <taxon>Canalipalpata</taxon>
        <taxon>Sabellida</taxon>
        <taxon>Siboglinidae</taxon>
        <taxon>Ridgeia</taxon>
    </lineage>
</organism>
<sequence length="578" mass="65672">MSGIVAFEGELNSIVKEYLEFSNFDKTLNVFDEECAEKGKPVAPTDGQPKSDEKLISIQNDMLKQFHLGRSREFFQLWNEYIPDSVRSDDIVAQKLEFYLHIYFAIHPLKKGEKVTHGDVEVGMATFKTYLETQGSSLSQTTEFLPFYALPFVPNPKVHPSYKELFSDKWAPELSDRLDKFLTVALQSVSQSRLFQLFSARGKSIDSLEQKLNDSERRAGAYMKRYNRIQGDYHNLISITADLVDSLEATVQGNPVSPEYLQQICVRLFSNQVRQSVDLTRPGTAAEVLRQSVMPPQGLQQGEAAPNVSLDYDKIKEDVSRGTERTVALLLQALRWKLTKTSPPERDAMLAAYINNDVLGCVRPGAYRKAVLRHLNSDSEVVRQYAARLFNAFASLCDGRTYLAQNPHLMRSLMDNLRADDRDSLTRENVLGCLQKLSLRRALQSLMIEEGIIGWLVSVLEDNDSLSDYTLEYSIALLMNLCLRSTGKRKCTELSQLLLKVLTDLLGHDNKEIIPYVNGTLYSVLAMPAIREEAKAMGMEEILCCFVKEDQPDMNRQIEFIIKQLNSSKYQLMLLMCY</sequence>
<dbReference type="FunFam" id="1.25.10.10:FF:000124">
    <property type="entry name" value="lisH domain-containing protein ARMC9 isoform X1"/>
    <property type="match status" value="1"/>
</dbReference>
<evidence type="ECO:0000256" key="6">
    <source>
        <dbReference type="ARBA" id="ARBA00023212"/>
    </source>
</evidence>
<dbReference type="InterPro" id="IPR006594">
    <property type="entry name" value="LisH"/>
</dbReference>
<evidence type="ECO:0000313" key="10">
    <source>
        <dbReference type="EMBL" id="KAK2175425.1"/>
    </source>
</evidence>
<accession>A0AAD9KRB6</accession>
<keyword evidence="6" id="KW-0206">Cytoskeleton</keyword>
<name>A0AAD9KRB6_RIDPI</name>
<dbReference type="PANTHER" id="PTHR14881:SF4">
    <property type="entry name" value="LISH DOMAIN-CONTAINING PROTEIN ARMC9"/>
    <property type="match status" value="1"/>
</dbReference>
<dbReference type="PANTHER" id="PTHR14881">
    <property type="entry name" value="LISH DOMAIN-CONTAINING PROTEIN ARMC9"/>
    <property type="match status" value="1"/>
</dbReference>